<dbReference type="Proteomes" id="UP000441772">
    <property type="component" value="Unassembled WGS sequence"/>
</dbReference>
<dbReference type="EMBL" id="WBVT01000003">
    <property type="protein sequence ID" value="KAB7791115.1"/>
    <property type="molecule type" value="Genomic_DNA"/>
</dbReference>
<protein>
    <submittedName>
        <fullName evidence="3">Uncharacterized protein</fullName>
    </submittedName>
</protein>
<evidence type="ECO:0000256" key="2">
    <source>
        <dbReference type="SAM" id="Phobius"/>
    </source>
</evidence>
<evidence type="ECO:0000313" key="3">
    <source>
        <dbReference type="EMBL" id="KAB7791115.1"/>
    </source>
</evidence>
<evidence type="ECO:0000313" key="4">
    <source>
        <dbReference type="Proteomes" id="UP000441772"/>
    </source>
</evidence>
<feature type="transmembrane region" description="Helical" evidence="2">
    <location>
        <begin position="67"/>
        <end position="94"/>
    </location>
</feature>
<feature type="compositionally biased region" description="Acidic residues" evidence="1">
    <location>
        <begin position="19"/>
        <end position="35"/>
    </location>
</feature>
<comment type="caution">
    <text evidence="3">The sequence shown here is derived from an EMBL/GenBank/DDBJ whole genome shotgun (WGS) entry which is preliminary data.</text>
</comment>
<reference evidence="3 4" key="1">
    <citation type="submission" date="2019-09" db="EMBL/GenBank/DDBJ databases">
        <title>Characterization of the phylogenetic diversity of two novel species belonging to the genus Bifidobacterium: Bifidobacterium cebidarum sp. nov. and Bifidobacterium leontopitheci sp. nov.</title>
        <authorList>
            <person name="Lugli G.A."/>
            <person name="Duranti S."/>
            <person name="Milani C."/>
            <person name="Turroni F."/>
            <person name="Ventura M."/>
        </authorList>
    </citation>
    <scope>NUCLEOTIDE SEQUENCE [LARGE SCALE GENOMIC DNA]</scope>
    <source>
        <strain evidence="3 4">LMG 31471</strain>
    </source>
</reference>
<keyword evidence="2" id="KW-1133">Transmembrane helix</keyword>
<accession>A0A6I1GHK7</accession>
<dbReference type="AlphaFoldDB" id="A0A6I1GHK7"/>
<organism evidence="3 4">
    <name type="scientific">Bifidobacterium leontopitheci</name>
    <dbReference type="NCBI Taxonomy" id="2650774"/>
    <lineage>
        <taxon>Bacteria</taxon>
        <taxon>Bacillati</taxon>
        <taxon>Actinomycetota</taxon>
        <taxon>Actinomycetes</taxon>
        <taxon>Bifidobacteriales</taxon>
        <taxon>Bifidobacteriaceae</taxon>
        <taxon>Bifidobacterium</taxon>
    </lineage>
</organism>
<feature type="region of interest" description="Disordered" evidence="1">
    <location>
        <begin position="1"/>
        <end position="51"/>
    </location>
</feature>
<feature type="transmembrane region" description="Helical" evidence="2">
    <location>
        <begin position="170"/>
        <end position="190"/>
    </location>
</feature>
<evidence type="ECO:0000256" key="1">
    <source>
        <dbReference type="SAM" id="MobiDB-lite"/>
    </source>
</evidence>
<keyword evidence="4" id="KW-1185">Reference proteome</keyword>
<proteinExistence type="predicted"/>
<keyword evidence="2" id="KW-0472">Membrane</keyword>
<feature type="transmembrane region" description="Helical" evidence="2">
    <location>
        <begin position="114"/>
        <end position="134"/>
    </location>
</feature>
<name>A0A6I1GHK7_9BIFI</name>
<keyword evidence="2" id="KW-0812">Transmembrane</keyword>
<gene>
    <name evidence="3" type="ORF">F7D09_0281</name>
</gene>
<sequence>MQDYDDGEGRTQRPIMEGFDADGENNDGGDADCDALAEPTDAAEPAPGTPPAHRGIGMTLLRGIGSVLGVLLGGILGLCGLTIAFMAVLLPFMINTTNGTHDDDPMMFLIPIELAYLIAGAAYIAYRICVGRLVDRRRTTPRKPVPTHTRDGVRRPRGAMARWLDARKQGSPLLTLIAIVAIGYGLIWGGSDIIAVINGPVSVSVARPRIEQRTEKNTEEYDEGTHQECTIVFDANGKQIRFDSGECPGGELDPGDRIGRALDRTPGKRVLLLYYQTIHGPVFHSIRSDPQYS</sequence>